<dbReference type="InterPro" id="IPR036514">
    <property type="entry name" value="SGNH_hydro_sf"/>
</dbReference>
<keyword evidence="3" id="KW-0442">Lipid degradation</keyword>
<gene>
    <name evidence="5" type="ORF">SSX86_004678</name>
</gene>
<dbReference type="EMBL" id="JBCNJP010000007">
    <property type="protein sequence ID" value="KAK9076344.1"/>
    <property type="molecule type" value="Genomic_DNA"/>
</dbReference>
<dbReference type="CDD" id="cd01837">
    <property type="entry name" value="SGNH_plant_lipase_like"/>
    <property type="match status" value="1"/>
</dbReference>
<dbReference type="InterPro" id="IPR035669">
    <property type="entry name" value="SGNH_plant_lipase-like"/>
</dbReference>
<comment type="caution">
    <text evidence="5">The sequence shown here is derived from an EMBL/GenBank/DDBJ whole genome shotgun (WGS) entry which is preliminary data.</text>
</comment>
<accession>A0AAP0DSE1</accession>
<evidence type="ECO:0000313" key="6">
    <source>
        <dbReference type="Proteomes" id="UP001408789"/>
    </source>
</evidence>
<organism evidence="5 6">
    <name type="scientific">Deinandra increscens subsp. villosa</name>
    <dbReference type="NCBI Taxonomy" id="3103831"/>
    <lineage>
        <taxon>Eukaryota</taxon>
        <taxon>Viridiplantae</taxon>
        <taxon>Streptophyta</taxon>
        <taxon>Embryophyta</taxon>
        <taxon>Tracheophyta</taxon>
        <taxon>Spermatophyta</taxon>
        <taxon>Magnoliopsida</taxon>
        <taxon>eudicotyledons</taxon>
        <taxon>Gunneridae</taxon>
        <taxon>Pentapetalae</taxon>
        <taxon>asterids</taxon>
        <taxon>campanulids</taxon>
        <taxon>Asterales</taxon>
        <taxon>Asteraceae</taxon>
        <taxon>Asteroideae</taxon>
        <taxon>Heliantheae alliance</taxon>
        <taxon>Madieae</taxon>
        <taxon>Madiinae</taxon>
        <taxon>Deinandra</taxon>
    </lineage>
</organism>
<evidence type="ECO:0000256" key="3">
    <source>
        <dbReference type="ARBA" id="ARBA00022963"/>
    </source>
</evidence>
<keyword evidence="4" id="KW-0732">Signal</keyword>
<protein>
    <recommendedName>
        <fullName evidence="7">GDSL esterase/lipase At5g55050-like</fullName>
    </recommendedName>
</protein>
<comment type="similarity">
    <text evidence="1">Belongs to the 'GDSL' lipolytic enzyme family.</text>
</comment>
<dbReference type="SUPFAM" id="SSF52266">
    <property type="entry name" value="SGNH hydrolase"/>
    <property type="match status" value="1"/>
</dbReference>
<proteinExistence type="inferred from homology"/>
<dbReference type="Gene3D" id="3.40.50.1110">
    <property type="entry name" value="SGNH hydrolase"/>
    <property type="match status" value="1"/>
</dbReference>
<keyword evidence="2" id="KW-0378">Hydrolase</keyword>
<dbReference type="GO" id="GO:0016788">
    <property type="term" value="F:hydrolase activity, acting on ester bonds"/>
    <property type="evidence" value="ECO:0007669"/>
    <property type="project" value="InterPro"/>
</dbReference>
<evidence type="ECO:0000256" key="2">
    <source>
        <dbReference type="ARBA" id="ARBA00022801"/>
    </source>
</evidence>
<feature type="signal peptide" evidence="4">
    <location>
        <begin position="1"/>
        <end position="30"/>
    </location>
</feature>
<keyword evidence="3" id="KW-0443">Lipid metabolism</keyword>
<dbReference type="Pfam" id="PF00657">
    <property type="entry name" value="Lipase_GDSL"/>
    <property type="match status" value="1"/>
</dbReference>
<feature type="chain" id="PRO_5043017540" description="GDSL esterase/lipase At5g55050-like" evidence="4">
    <location>
        <begin position="31"/>
        <end position="371"/>
    </location>
</feature>
<evidence type="ECO:0000256" key="1">
    <source>
        <dbReference type="ARBA" id="ARBA00008668"/>
    </source>
</evidence>
<reference evidence="5 6" key="1">
    <citation type="submission" date="2024-04" db="EMBL/GenBank/DDBJ databases">
        <title>The reference genome of an endangered Asteraceae, Deinandra increscens subsp. villosa, native to the Central Coast of California.</title>
        <authorList>
            <person name="Guilliams M."/>
            <person name="Hasenstab-Lehman K."/>
            <person name="Meyer R."/>
            <person name="Mcevoy S."/>
        </authorList>
    </citation>
    <scope>NUCLEOTIDE SEQUENCE [LARGE SCALE GENOMIC DNA]</scope>
    <source>
        <tissue evidence="5">Leaf</tissue>
    </source>
</reference>
<dbReference type="InterPro" id="IPR001087">
    <property type="entry name" value="GDSL"/>
</dbReference>
<sequence length="371" mass="41559">MANSMNGIPVRFILILFFYKILFLLDGVCSQSVPALYIFGDSLVDVGNNNYITLSLIKANFPHNGIDFPTGEATGRFSNGKNVADFLAEKVGLPTAQPYLSLVSSKWKTLSKTPITGVNFASGGAGLFNRTDGFFRRVISMTQQVEYYSLVHQQLVQQLGSDGARTHLAKSLFFIVIGSNDLFAYFNNNNKNSSNQDTPQRYIDLMASTLKQFVKRLYGMEARKFVVTGVGMIGCCPSRRRQSDTNECQVEANDWSIKYNNALILLLQDLKSELSDINYSYFDTYGAMNNIIQDPETHGITEIEEACCGLGNLKADIPCIPIAKYCSNRHDHLFWDRVHPTEIVSSFFADLFYNGSQQLTFPINVEQLVKL</sequence>
<evidence type="ECO:0000313" key="5">
    <source>
        <dbReference type="EMBL" id="KAK9076344.1"/>
    </source>
</evidence>
<dbReference type="Proteomes" id="UP001408789">
    <property type="component" value="Unassembled WGS sequence"/>
</dbReference>
<dbReference type="PANTHER" id="PTHR45648:SF170">
    <property type="entry name" value="TRIACYLGLYCEROL LIPASE"/>
    <property type="match status" value="1"/>
</dbReference>
<evidence type="ECO:0000256" key="4">
    <source>
        <dbReference type="SAM" id="SignalP"/>
    </source>
</evidence>
<evidence type="ECO:0008006" key="7">
    <source>
        <dbReference type="Google" id="ProtNLM"/>
    </source>
</evidence>
<dbReference type="AlphaFoldDB" id="A0AAP0DSE1"/>
<name>A0AAP0DSE1_9ASTR</name>
<dbReference type="GO" id="GO:0016042">
    <property type="term" value="P:lipid catabolic process"/>
    <property type="evidence" value="ECO:0007669"/>
    <property type="project" value="UniProtKB-KW"/>
</dbReference>
<dbReference type="PANTHER" id="PTHR45648">
    <property type="entry name" value="GDSL LIPASE/ACYLHYDROLASE FAMILY PROTEIN (AFU_ORTHOLOGUE AFUA_4G14700)"/>
    <property type="match status" value="1"/>
</dbReference>
<keyword evidence="6" id="KW-1185">Reference proteome</keyword>
<dbReference type="InterPro" id="IPR051058">
    <property type="entry name" value="GDSL_Est/Lipase"/>
</dbReference>